<dbReference type="AlphaFoldDB" id="A0A4V3XDC2"/>
<evidence type="ECO:0000313" key="2">
    <source>
        <dbReference type="Proteomes" id="UP000308199"/>
    </source>
</evidence>
<proteinExistence type="predicted"/>
<sequence length="98" mass="10704">MPDISDIISYQDDSTLQGRGSAYAYQSSAYVGKGLSWSEVVARAWARASLVRSIWPSARPRAAVMAHPMGSRSSALLSIHRSTIDTQSSLSTSTRHQY</sequence>
<reference evidence="1 2" key="1">
    <citation type="submission" date="2019-02" db="EMBL/GenBank/DDBJ databases">
        <title>Genome sequencing of the rare red list fungi Phellinidium pouzarii.</title>
        <authorList>
            <person name="Buettner E."/>
            <person name="Kellner H."/>
        </authorList>
    </citation>
    <scope>NUCLEOTIDE SEQUENCE [LARGE SCALE GENOMIC DNA]</scope>
    <source>
        <strain evidence="1 2">DSM 108285</strain>
    </source>
</reference>
<organism evidence="1 2">
    <name type="scientific">Phellinidium pouzarii</name>
    <dbReference type="NCBI Taxonomy" id="167371"/>
    <lineage>
        <taxon>Eukaryota</taxon>
        <taxon>Fungi</taxon>
        <taxon>Dikarya</taxon>
        <taxon>Basidiomycota</taxon>
        <taxon>Agaricomycotina</taxon>
        <taxon>Agaricomycetes</taxon>
        <taxon>Hymenochaetales</taxon>
        <taxon>Hymenochaetaceae</taxon>
        <taxon>Phellinidium</taxon>
    </lineage>
</organism>
<comment type="caution">
    <text evidence="1">The sequence shown here is derived from an EMBL/GenBank/DDBJ whole genome shotgun (WGS) entry which is preliminary data.</text>
</comment>
<name>A0A4V3XDC2_9AGAM</name>
<keyword evidence="2" id="KW-1185">Reference proteome</keyword>
<protein>
    <submittedName>
        <fullName evidence="1">Uncharacterized protein</fullName>
    </submittedName>
</protein>
<accession>A0A4V3XDC2</accession>
<gene>
    <name evidence="1" type="ORF">EW145_g2237</name>
</gene>
<dbReference type="Proteomes" id="UP000308199">
    <property type="component" value="Unassembled WGS sequence"/>
</dbReference>
<dbReference type="EMBL" id="SGPK01000074">
    <property type="protein sequence ID" value="THH09123.1"/>
    <property type="molecule type" value="Genomic_DNA"/>
</dbReference>
<evidence type="ECO:0000313" key="1">
    <source>
        <dbReference type="EMBL" id="THH09123.1"/>
    </source>
</evidence>